<feature type="chain" id="PRO_5045985965" description="4Fe-4S ferredoxin-type domain-containing protein" evidence="8">
    <location>
        <begin position="24"/>
        <end position="351"/>
    </location>
</feature>
<feature type="domain" description="4Fe-4S ferredoxin-type" evidence="9">
    <location>
        <begin position="128"/>
        <end position="157"/>
    </location>
</feature>
<keyword evidence="7" id="KW-1133">Transmembrane helix</keyword>
<dbReference type="InterPro" id="IPR054814">
    <property type="entry name" value="HmcB"/>
</dbReference>
<keyword evidence="6" id="KW-0411">Iron-sulfur</keyword>
<keyword evidence="2" id="KW-0004">4Fe-4S</keyword>
<sequence>MLRRTFLGLLGAAGASVALPVSAKAGGKSFGPHPDTLGVLFDATRCIGCRKCELACNEVNELPAPDKKFDDLSVLDTKRRTDEKTLTVVNKYESSKGSVFRKMQCNHCLEPACASACFVKAFKKEHNGPVSYDASVCVGCRYCMVACPFEIPAYEYDEPLTPRVMKCTMCAPRLAEGKLPGCVERCPKEALTFGLRKDLIKIARARITTYPDRYVDHIYGETEMGGTSWMYISGVPFSEIGMREDLGTKSAPELTAGALAAVPIVVGMWPVLLGGIYAVSKRKDKIANDERVAAVKDALTRAGEEAEKKLHDELSKADVANQRRIEVEVKKAVEEALAPKEEEAETNEEES</sequence>
<dbReference type="PANTHER" id="PTHR43545">
    <property type="entry name" value="FORMATE DEHYDROGENASE, NITRATE-INDUCIBLE, IRON-SULFUR SUBUNIT"/>
    <property type="match status" value="1"/>
</dbReference>
<gene>
    <name evidence="10" type="ORF">PSDVSF_14850</name>
</gene>
<protein>
    <recommendedName>
        <fullName evidence="9">4Fe-4S ferredoxin-type domain-containing protein</fullName>
    </recommendedName>
</protein>
<evidence type="ECO:0000256" key="3">
    <source>
        <dbReference type="ARBA" id="ARBA00022723"/>
    </source>
</evidence>
<dbReference type="CDD" id="cd10561">
    <property type="entry name" value="HybA_like"/>
    <property type="match status" value="1"/>
</dbReference>
<evidence type="ECO:0000256" key="1">
    <source>
        <dbReference type="ARBA" id="ARBA00004196"/>
    </source>
</evidence>
<dbReference type="PROSITE" id="PS00198">
    <property type="entry name" value="4FE4S_FER_1"/>
    <property type="match status" value="1"/>
</dbReference>
<accession>A0ABM8I2U1</accession>
<organism evidence="10 11">
    <name type="scientific">Pseudodesulfovibrio sediminis</name>
    <dbReference type="NCBI Taxonomy" id="2810563"/>
    <lineage>
        <taxon>Bacteria</taxon>
        <taxon>Pseudomonadati</taxon>
        <taxon>Thermodesulfobacteriota</taxon>
        <taxon>Desulfovibrionia</taxon>
        <taxon>Desulfovibrionales</taxon>
        <taxon>Desulfovibrionaceae</taxon>
    </lineage>
</organism>
<dbReference type="InterPro" id="IPR017900">
    <property type="entry name" value="4Fe4S_Fe_S_CS"/>
</dbReference>
<dbReference type="PANTHER" id="PTHR43545:SF4">
    <property type="entry name" value="IRON-SULFUR PROTEIN"/>
    <property type="match status" value="1"/>
</dbReference>
<evidence type="ECO:0000256" key="2">
    <source>
        <dbReference type="ARBA" id="ARBA00022485"/>
    </source>
</evidence>
<keyword evidence="7" id="KW-0812">Transmembrane</keyword>
<keyword evidence="8" id="KW-0732">Signal</keyword>
<keyword evidence="11" id="KW-1185">Reference proteome</keyword>
<evidence type="ECO:0000256" key="6">
    <source>
        <dbReference type="ARBA" id="ARBA00023014"/>
    </source>
</evidence>
<dbReference type="Proteomes" id="UP001053296">
    <property type="component" value="Chromosome"/>
</dbReference>
<name>A0ABM8I2U1_9BACT</name>
<feature type="domain" description="4Fe-4S ferredoxin-type" evidence="9">
    <location>
        <begin position="37"/>
        <end position="67"/>
    </location>
</feature>
<evidence type="ECO:0000256" key="5">
    <source>
        <dbReference type="ARBA" id="ARBA00023004"/>
    </source>
</evidence>
<keyword evidence="7" id="KW-0472">Membrane</keyword>
<evidence type="ECO:0000313" key="10">
    <source>
        <dbReference type="EMBL" id="BCS88243.1"/>
    </source>
</evidence>
<feature type="signal peptide" evidence="8">
    <location>
        <begin position="1"/>
        <end position="23"/>
    </location>
</feature>
<evidence type="ECO:0000256" key="8">
    <source>
        <dbReference type="SAM" id="SignalP"/>
    </source>
</evidence>
<keyword evidence="3" id="KW-0479">Metal-binding</keyword>
<dbReference type="PROSITE" id="PS51379">
    <property type="entry name" value="4FE4S_FER_2"/>
    <property type="match status" value="2"/>
</dbReference>
<proteinExistence type="predicted"/>
<dbReference type="PROSITE" id="PS51318">
    <property type="entry name" value="TAT"/>
    <property type="match status" value="1"/>
</dbReference>
<dbReference type="InterPro" id="IPR051555">
    <property type="entry name" value="FDH_Electron_Transfer_Unit"/>
</dbReference>
<comment type="subcellular location">
    <subcellularLocation>
        <location evidence="1">Cell envelope</location>
    </subcellularLocation>
</comment>
<feature type="transmembrane region" description="Helical" evidence="7">
    <location>
        <begin position="258"/>
        <end position="279"/>
    </location>
</feature>
<dbReference type="SUPFAM" id="SSF54862">
    <property type="entry name" value="4Fe-4S ferredoxins"/>
    <property type="match status" value="1"/>
</dbReference>
<keyword evidence="5" id="KW-0408">Iron</keyword>
<dbReference type="InterPro" id="IPR006311">
    <property type="entry name" value="TAT_signal"/>
</dbReference>
<evidence type="ECO:0000259" key="9">
    <source>
        <dbReference type="PROSITE" id="PS51379"/>
    </source>
</evidence>
<evidence type="ECO:0000256" key="7">
    <source>
        <dbReference type="SAM" id="Phobius"/>
    </source>
</evidence>
<dbReference type="NCBIfam" id="NF045715">
    <property type="entry name" value="sulf_resp_HmcB"/>
    <property type="match status" value="1"/>
</dbReference>
<reference evidence="10" key="1">
    <citation type="journal article" date="2022" name="Arch. Microbiol.">
        <title>Pseudodesulfovibrio sediminis sp. nov., a mesophilic and neutrophilic sulfate-reducing bacterium isolated from sediment of a brackish lake.</title>
        <authorList>
            <person name="Takahashi A."/>
            <person name="Kojima H."/>
            <person name="Watanabe M."/>
            <person name="Fukui M."/>
        </authorList>
    </citation>
    <scope>NUCLEOTIDE SEQUENCE</scope>
    <source>
        <strain evidence="10">SF6</strain>
    </source>
</reference>
<dbReference type="RefSeq" id="WP_229595708.1">
    <property type="nucleotide sequence ID" value="NZ_AP024485.1"/>
</dbReference>
<evidence type="ECO:0000256" key="4">
    <source>
        <dbReference type="ARBA" id="ARBA00022737"/>
    </source>
</evidence>
<dbReference type="Pfam" id="PF13247">
    <property type="entry name" value="Fer4_11"/>
    <property type="match status" value="1"/>
</dbReference>
<keyword evidence="4" id="KW-0677">Repeat</keyword>
<dbReference type="EMBL" id="AP024485">
    <property type="protein sequence ID" value="BCS88243.1"/>
    <property type="molecule type" value="Genomic_DNA"/>
</dbReference>
<dbReference type="InterPro" id="IPR017896">
    <property type="entry name" value="4Fe4S_Fe-S-bd"/>
</dbReference>
<evidence type="ECO:0000313" key="11">
    <source>
        <dbReference type="Proteomes" id="UP001053296"/>
    </source>
</evidence>
<dbReference type="Gene3D" id="3.30.70.20">
    <property type="match status" value="2"/>
</dbReference>